<feature type="compositionally biased region" description="Basic and acidic residues" evidence="1">
    <location>
        <begin position="10"/>
        <end position="23"/>
    </location>
</feature>
<evidence type="ECO:0000256" key="1">
    <source>
        <dbReference type="SAM" id="MobiDB-lite"/>
    </source>
</evidence>
<reference evidence="2 3" key="1">
    <citation type="submission" date="2019-03" db="EMBL/GenBank/DDBJ databases">
        <title>Genomic Encyclopedia of Type Strains, Phase IV (KMG-IV): sequencing the most valuable type-strain genomes for metagenomic binning, comparative biology and taxonomic classification.</title>
        <authorList>
            <person name="Goeker M."/>
        </authorList>
    </citation>
    <scope>NUCLEOTIDE SEQUENCE [LARGE SCALE GENOMIC DNA]</scope>
    <source>
        <strain evidence="2 3">DSM 46770</strain>
    </source>
</reference>
<feature type="region of interest" description="Disordered" evidence="1">
    <location>
        <begin position="433"/>
        <end position="483"/>
    </location>
</feature>
<comment type="caution">
    <text evidence="2">The sequence shown here is derived from an EMBL/GenBank/DDBJ whole genome shotgun (WGS) entry which is preliminary data.</text>
</comment>
<gene>
    <name evidence="2" type="ORF">EV190_101322</name>
</gene>
<feature type="compositionally biased region" description="Low complexity" evidence="1">
    <location>
        <begin position="24"/>
        <end position="34"/>
    </location>
</feature>
<dbReference type="RefSeq" id="WP_133739595.1">
    <property type="nucleotide sequence ID" value="NZ_SNYN01000001.1"/>
</dbReference>
<name>A0A4R6V3Y9_9ACTN</name>
<dbReference type="OrthoDB" id="9761045at2"/>
<evidence type="ECO:0000313" key="2">
    <source>
        <dbReference type="EMBL" id="TDQ55001.1"/>
    </source>
</evidence>
<feature type="region of interest" description="Disordered" evidence="1">
    <location>
        <begin position="1"/>
        <end position="48"/>
    </location>
</feature>
<sequence>MSDGQQADRQQADRPETDRRDGRAAAFATAVARADATDRRGSVGTPIADQVQQTPGAIGEAVFEVLMALLRGSARRGRRAGRAVGTGLTVLVAGALLARALRNRAARNGTEGNQIVHVANPRPANTVHVEVVRTAREEVGNRELTGVIRTAIANNPDVPARVREHVAGPDGDGAVDGLLASMDVRDVDSALRLNKRQEELIDRLSEQWNSGLGFEGRFEDAWKYAVANPAVGDPDGVGLEGRPDGAWQRFAEWDPETKPTGEVLDHLNAAWLSSIASLDGEAVDARKRVEGLVARWEPQLYEASTRSLMREAAQAGLTDPDSAAVDRISAVENAALHVDEPVASADGGPVPLAEQWARLTAEPDRLRGMERGELRDLVDAWTTHGGLGDTGATALAEPALRSLVGFSERLLEANPEVGTEYLRRLQETKDPVGAFDEVSRRSGGHLFDPDSRLAAPAEPTERTGTEQAERAGTGERRGAGTGAELVLAVREGAELTPEAVRRADFADLGPVVIDGNTTLSKYPGARTPGEHRQRQERSAERRASL</sequence>
<dbReference type="AlphaFoldDB" id="A0A4R6V3Y9"/>
<evidence type="ECO:0000313" key="3">
    <source>
        <dbReference type="Proteomes" id="UP000295281"/>
    </source>
</evidence>
<feature type="region of interest" description="Disordered" evidence="1">
    <location>
        <begin position="512"/>
        <end position="545"/>
    </location>
</feature>
<feature type="compositionally biased region" description="Basic and acidic residues" evidence="1">
    <location>
        <begin position="459"/>
        <end position="478"/>
    </location>
</feature>
<keyword evidence="3" id="KW-1185">Reference proteome</keyword>
<proteinExistence type="predicted"/>
<protein>
    <submittedName>
        <fullName evidence="2">Uncharacterized protein</fullName>
    </submittedName>
</protein>
<accession>A0A4R6V3Y9</accession>
<dbReference type="Proteomes" id="UP000295281">
    <property type="component" value="Unassembled WGS sequence"/>
</dbReference>
<dbReference type="EMBL" id="SNYN01000001">
    <property type="protein sequence ID" value="TDQ55001.1"/>
    <property type="molecule type" value="Genomic_DNA"/>
</dbReference>
<organism evidence="2 3">
    <name type="scientific">Actinorugispora endophytica</name>
    <dbReference type="NCBI Taxonomy" id="1605990"/>
    <lineage>
        <taxon>Bacteria</taxon>
        <taxon>Bacillati</taxon>
        <taxon>Actinomycetota</taxon>
        <taxon>Actinomycetes</taxon>
        <taxon>Streptosporangiales</taxon>
        <taxon>Nocardiopsidaceae</taxon>
        <taxon>Actinorugispora</taxon>
    </lineage>
</organism>
<feature type="compositionally biased region" description="Basic and acidic residues" evidence="1">
    <location>
        <begin position="528"/>
        <end position="545"/>
    </location>
</feature>